<dbReference type="InterPro" id="IPR010559">
    <property type="entry name" value="Sig_transdc_His_kin_internal"/>
</dbReference>
<sequence>MMVAIFVMPLKDAGTAAAPNFYNVPAFLMTSLTTVACYASAYFLYPRFLLKRRLSIYLILTLSISLLIALATGLASYLLTDIPVPVIWAHIVVKFFIVVFVMGTGTAYRFIMDVMKEDRKLREGMAMELSFLRSQVSPHFMFNTLNSMVALARKKSDKLEPALMELSNLMHYMLYDSDQEKVHLANEINYIQSYIDLQTLRFGHKVSILFNVHNPARQNSCIEPMLLIPLIENAFKHGIGDIEEPEIDMQLDITRNWLTLTVKNKYNPHTIAIKDKTPGIGLVNLQRRLKLLYPGKHQVSVDKSGVYYKATLKLQLHDQMPGC</sequence>
<feature type="transmembrane region" description="Helical" evidence="1">
    <location>
        <begin position="86"/>
        <end position="111"/>
    </location>
</feature>
<keyword evidence="4" id="KW-1185">Reference proteome</keyword>
<dbReference type="EMBL" id="BMIB01000003">
    <property type="protein sequence ID" value="GGH73068.1"/>
    <property type="molecule type" value="Genomic_DNA"/>
</dbReference>
<reference evidence="3" key="1">
    <citation type="journal article" date="2014" name="Int. J. Syst. Evol. Microbiol.">
        <title>Complete genome sequence of Corynebacterium casei LMG S-19264T (=DSM 44701T), isolated from a smear-ripened cheese.</title>
        <authorList>
            <consortium name="US DOE Joint Genome Institute (JGI-PGF)"/>
            <person name="Walter F."/>
            <person name="Albersmeier A."/>
            <person name="Kalinowski J."/>
            <person name="Ruckert C."/>
        </authorList>
    </citation>
    <scope>NUCLEOTIDE SEQUENCE</scope>
    <source>
        <strain evidence="3">CGMCC 1.15290</strain>
    </source>
</reference>
<keyword evidence="3" id="KW-0808">Transferase</keyword>
<proteinExistence type="predicted"/>
<name>A0A917J2K4_9BACT</name>
<dbReference type="GO" id="GO:0016020">
    <property type="term" value="C:membrane"/>
    <property type="evidence" value="ECO:0007669"/>
    <property type="project" value="InterPro"/>
</dbReference>
<dbReference type="GO" id="GO:0000155">
    <property type="term" value="F:phosphorelay sensor kinase activity"/>
    <property type="evidence" value="ECO:0007669"/>
    <property type="project" value="InterPro"/>
</dbReference>
<feature type="domain" description="Signal transduction histidine kinase internal region" evidence="2">
    <location>
        <begin position="127"/>
        <end position="205"/>
    </location>
</feature>
<comment type="caution">
    <text evidence="3">The sequence shown here is derived from an EMBL/GenBank/DDBJ whole genome shotgun (WGS) entry which is preliminary data.</text>
</comment>
<reference evidence="3" key="2">
    <citation type="submission" date="2020-09" db="EMBL/GenBank/DDBJ databases">
        <authorList>
            <person name="Sun Q."/>
            <person name="Zhou Y."/>
        </authorList>
    </citation>
    <scope>NUCLEOTIDE SEQUENCE</scope>
    <source>
        <strain evidence="3">CGMCC 1.15290</strain>
    </source>
</reference>
<protein>
    <submittedName>
        <fullName evidence="3">Histidine kinase</fullName>
    </submittedName>
</protein>
<evidence type="ECO:0000259" key="2">
    <source>
        <dbReference type="Pfam" id="PF06580"/>
    </source>
</evidence>
<keyword evidence="1" id="KW-0472">Membrane</keyword>
<dbReference type="PANTHER" id="PTHR34220">
    <property type="entry name" value="SENSOR HISTIDINE KINASE YPDA"/>
    <property type="match status" value="1"/>
</dbReference>
<feature type="transmembrane region" description="Helical" evidence="1">
    <location>
        <begin position="57"/>
        <end position="80"/>
    </location>
</feature>
<keyword evidence="3" id="KW-0418">Kinase</keyword>
<dbReference type="InterPro" id="IPR036890">
    <property type="entry name" value="HATPase_C_sf"/>
</dbReference>
<keyword evidence="1" id="KW-0812">Transmembrane</keyword>
<organism evidence="3 4">
    <name type="scientific">Filimonas zeae</name>
    <dbReference type="NCBI Taxonomy" id="1737353"/>
    <lineage>
        <taxon>Bacteria</taxon>
        <taxon>Pseudomonadati</taxon>
        <taxon>Bacteroidota</taxon>
        <taxon>Chitinophagia</taxon>
        <taxon>Chitinophagales</taxon>
        <taxon>Chitinophagaceae</taxon>
        <taxon>Filimonas</taxon>
    </lineage>
</organism>
<dbReference type="AlphaFoldDB" id="A0A917J2K4"/>
<evidence type="ECO:0000256" key="1">
    <source>
        <dbReference type="SAM" id="Phobius"/>
    </source>
</evidence>
<accession>A0A917J2K4</accession>
<feature type="transmembrane region" description="Helical" evidence="1">
    <location>
        <begin position="27"/>
        <end position="45"/>
    </location>
</feature>
<dbReference type="InterPro" id="IPR050640">
    <property type="entry name" value="Bact_2-comp_sensor_kinase"/>
</dbReference>
<dbReference type="Gene3D" id="3.30.565.10">
    <property type="entry name" value="Histidine kinase-like ATPase, C-terminal domain"/>
    <property type="match status" value="1"/>
</dbReference>
<keyword evidence="1" id="KW-1133">Transmembrane helix</keyword>
<dbReference type="Proteomes" id="UP000627292">
    <property type="component" value="Unassembled WGS sequence"/>
</dbReference>
<dbReference type="Pfam" id="PF06580">
    <property type="entry name" value="His_kinase"/>
    <property type="match status" value="1"/>
</dbReference>
<evidence type="ECO:0000313" key="3">
    <source>
        <dbReference type="EMBL" id="GGH73068.1"/>
    </source>
</evidence>
<dbReference type="PANTHER" id="PTHR34220:SF7">
    <property type="entry name" value="SENSOR HISTIDINE KINASE YPDA"/>
    <property type="match status" value="1"/>
</dbReference>
<evidence type="ECO:0000313" key="4">
    <source>
        <dbReference type="Proteomes" id="UP000627292"/>
    </source>
</evidence>
<gene>
    <name evidence="3" type="ORF">GCM10011379_34170</name>
</gene>
<dbReference type="SUPFAM" id="SSF55874">
    <property type="entry name" value="ATPase domain of HSP90 chaperone/DNA topoisomerase II/histidine kinase"/>
    <property type="match status" value="1"/>
</dbReference>